<reference evidence="2 3" key="1">
    <citation type="submission" date="2020-04" db="EMBL/GenBank/DDBJ databases">
        <title>Hymenobacter polaris sp. nov., isolated from Arctic soil.</title>
        <authorList>
            <person name="Dahal R.H."/>
        </authorList>
    </citation>
    <scope>NUCLEOTIDE SEQUENCE [LARGE SCALE GENOMIC DNA]</scope>
    <source>
        <strain evidence="2 3">RP-2-7</strain>
    </source>
</reference>
<dbReference type="EMBL" id="JABBGH010000002">
    <property type="protein sequence ID" value="NML66662.1"/>
    <property type="molecule type" value="Genomic_DNA"/>
</dbReference>
<dbReference type="RefSeq" id="WP_169532293.1">
    <property type="nucleotide sequence ID" value="NZ_JABBGH010000002.1"/>
</dbReference>
<keyword evidence="1" id="KW-0732">Signal</keyword>
<evidence type="ECO:0000313" key="3">
    <source>
        <dbReference type="Proteomes" id="UP000559626"/>
    </source>
</evidence>
<accession>A0A7Y0AGA5</accession>
<evidence type="ECO:0008006" key="4">
    <source>
        <dbReference type="Google" id="ProtNLM"/>
    </source>
</evidence>
<keyword evidence="3" id="KW-1185">Reference proteome</keyword>
<dbReference type="AlphaFoldDB" id="A0A7Y0AGA5"/>
<sequence length="182" mass="20117">MKLLLSFCLLLALTSFAPPKPKLTTVKLAPGLAVGVPQGFAPLPDEGIAVKFPAARKPLAVFSDPSGRIDYSISARPTTFGPDYPILLAMYKASVQRLYTKVDFLTQETRKVNGREFAVLEFVSTLSDNRRTVQQAAIRKYEYIQYAVQGQQLYIFSFSAPAEEQAKWRPIAQAAMGAVELK</sequence>
<feature type="chain" id="PRO_5030732093" description="DUF1795 domain-containing protein" evidence="1">
    <location>
        <begin position="18"/>
        <end position="182"/>
    </location>
</feature>
<organism evidence="2 3">
    <name type="scientific">Hymenobacter polaris</name>
    <dbReference type="NCBI Taxonomy" id="2682546"/>
    <lineage>
        <taxon>Bacteria</taxon>
        <taxon>Pseudomonadati</taxon>
        <taxon>Bacteroidota</taxon>
        <taxon>Cytophagia</taxon>
        <taxon>Cytophagales</taxon>
        <taxon>Hymenobacteraceae</taxon>
        <taxon>Hymenobacter</taxon>
    </lineage>
</organism>
<protein>
    <recommendedName>
        <fullName evidence="4">DUF1795 domain-containing protein</fullName>
    </recommendedName>
</protein>
<dbReference type="Proteomes" id="UP000559626">
    <property type="component" value="Unassembled WGS sequence"/>
</dbReference>
<feature type="signal peptide" evidence="1">
    <location>
        <begin position="1"/>
        <end position="17"/>
    </location>
</feature>
<gene>
    <name evidence="2" type="ORF">HHL22_15755</name>
</gene>
<evidence type="ECO:0000313" key="2">
    <source>
        <dbReference type="EMBL" id="NML66662.1"/>
    </source>
</evidence>
<evidence type="ECO:0000256" key="1">
    <source>
        <dbReference type="SAM" id="SignalP"/>
    </source>
</evidence>
<comment type="caution">
    <text evidence="2">The sequence shown here is derived from an EMBL/GenBank/DDBJ whole genome shotgun (WGS) entry which is preliminary data.</text>
</comment>
<name>A0A7Y0AGA5_9BACT</name>
<proteinExistence type="predicted"/>